<comment type="caution">
    <text evidence="6">The sequence shown here is derived from an EMBL/GenBank/DDBJ whole genome shotgun (WGS) entry which is preliminary data.</text>
</comment>
<dbReference type="GO" id="GO:0008270">
    <property type="term" value="F:zinc ion binding"/>
    <property type="evidence" value="ECO:0007669"/>
    <property type="project" value="InterPro"/>
</dbReference>
<feature type="domain" description="Xylanolytic transcriptional activator regulatory" evidence="5">
    <location>
        <begin position="224"/>
        <end position="298"/>
    </location>
</feature>
<evidence type="ECO:0000256" key="4">
    <source>
        <dbReference type="SAM" id="MobiDB-lite"/>
    </source>
</evidence>
<keyword evidence="3" id="KW-0539">Nucleus</keyword>
<dbReference type="PANTHER" id="PTHR31001:SF50">
    <property type="entry name" value="ZN(II)2CYS6 TRANSCRIPTION FACTOR (EUROFUNG)"/>
    <property type="match status" value="1"/>
</dbReference>
<dbReference type="PANTHER" id="PTHR31001">
    <property type="entry name" value="UNCHARACTERIZED TRANSCRIPTIONAL REGULATORY PROTEIN"/>
    <property type="match status" value="1"/>
</dbReference>
<dbReference type="EMBL" id="MU864665">
    <property type="protein sequence ID" value="KAK4182404.1"/>
    <property type="molecule type" value="Genomic_DNA"/>
</dbReference>
<evidence type="ECO:0000259" key="5">
    <source>
        <dbReference type="SMART" id="SM00906"/>
    </source>
</evidence>
<accession>A0AAN6WHX2</accession>
<reference evidence="6" key="2">
    <citation type="submission" date="2023-05" db="EMBL/GenBank/DDBJ databases">
        <authorList>
            <consortium name="Lawrence Berkeley National Laboratory"/>
            <person name="Steindorff A."/>
            <person name="Hensen N."/>
            <person name="Bonometti L."/>
            <person name="Westerberg I."/>
            <person name="Brannstrom I.O."/>
            <person name="Guillou S."/>
            <person name="Cros-Aarteil S."/>
            <person name="Calhoun S."/>
            <person name="Haridas S."/>
            <person name="Kuo A."/>
            <person name="Mondo S."/>
            <person name="Pangilinan J."/>
            <person name="Riley R."/>
            <person name="Labutti K."/>
            <person name="Andreopoulos B."/>
            <person name="Lipzen A."/>
            <person name="Chen C."/>
            <person name="Yanf M."/>
            <person name="Daum C."/>
            <person name="Ng V."/>
            <person name="Clum A."/>
            <person name="Ohm R."/>
            <person name="Martin F."/>
            <person name="Silar P."/>
            <person name="Natvig D."/>
            <person name="Lalanne C."/>
            <person name="Gautier V."/>
            <person name="Ament-Velasquez S.L."/>
            <person name="Kruys A."/>
            <person name="Hutchinson M.I."/>
            <person name="Powell A.J."/>
            <person name="Barry K."/>
            <person name="Miller A.N."/>
            <person name="Grigoriev I.V."/>
            <person name="Debuchy R."/>
            <person name="Gladieux P."/>
            <person name="Thoren M.H."/>
            <person name="Johannesson H."/>
        </authorList>
    </citation>
    <scope>NUCLEOTIDE SEQUENCE</scope>
    <source>
        <strain evidence="6">PSN309</strain>
    </source>
</reference>
<proteinExistence type="predicted"/>
<feature type="compositionally biased region" description="Polar residues" evidence="4">
    <location>
        <begin position="7"/>
        <end position="32"/>
    </location>
</feature>
<organism evidence="6 7">
    <name type="scientific">Podospora australis</name>
    <dbReference type="NCBI Taxonomy" id="1536484"/>
    <lineage>
        <taxon>Eukaryota</taxon>
        <taxon>Fungi</taxon>
        <taxon>Dikarya</taxon>
        <taxon>Ascomycota</taxon>
        <taxon>Pezizomycotina</taxon>
        <taxon>Sordariomycetes</taxon>
        <taxon>Sordariomycetidae</taxon>
        <taxon>Sordariales</taxon>
        <taxon>Podosporaceae</taxon>
        <taxon>Podospora</taxon>
    </lineage>
</organism>
<feature type="region of interest" description="Disordered" evidence="4">
    <location>
        <begin position="1"/>
        <end position="68"/>
    </location>
</feature>
<comment type="subcellular location">
    <subcellularLocation>
        <location evidence="1">Nucleus</location>
    </subcellularLocation>
</comment>
<dbReference type="AlphaFoldDB" id="A0AAN6WHX2"/>
<dbReference type="SMART" id="SM00906">
    <property type="entry name" value="Fungal_trans"/>
    <property type="match status" value="1"/>
</dbReference>
<dbReference type="Pfam" id="PF04082">
    <property type="entry name" value="Fungal_trans"/>
    <property type="match status" value="1"/>
</dbReference>
<dbReference type="InterPro" id="IPR050613">
    <property type="entry name" value="Sec_Metabolite_Reg"/>
</dbReference>
<dbReference type="GO" id="GO:0006351">
    <property type="term" value="P:DNA-templated transcription"/>
    <property type="evidence" value="ECO:0007669"/>
    <property type="project" value="InterPro"/>
</dbReference>
<sequence>MGEAQGSAVNTPTGQHPTHNGRTRNSPAQSAVISRIYDELDSLRQETGGLSREDPNSSDSDPEDAFRNASTAANQVTSPRHTVFLGQSAGLTGTTAKHLYPSSSQVPFLLTVFNDNVNSLMQAVHMPTVKKLLLGSDQNQQAALSAPEETLMFAIYFAAVISMEEPDVTGNLGSTKDELTRKFRAGFEHALAKTNFLGAPSLIIVQALLIFLFLVRCNDSPRFVWMMTGLAIRMAQSLGMNRDGSKSKRMSPHEVEMRRRVWWGLSFLDARTSEDMGTELTISHGTFDTKLPLNINDSDISPEMTEFPAERQGLTDMSNALYCFEISELFRRMMNPAAVCRDMDRMLDELYAKFDQRYLRHEKIGEPSVRYWIGVAVARLIVAKTRLMIHFPELLSSPEKQNMPLEIRDKLFLSAIEITEQNHAINTQTEIRGWRWISHSYTHWHAIIFVLLEMTQRQWSPTVERAWSALHSEYLIPSKSSLERGPRFWTPLRRLIAQARKHREAELERLRKDPATAKSLEEEDARRVPFANDGLFPDMVSAKLFRERWQGLVAGEAGDKPGPSNIAVTVAAQQAATLSTLVGINDFSGLQNNLNLARQNFGCSSGNTAPNILFTAAPNTQAPVFSGASSLQLSQDLGSNAPDPSQGFPAWMGTGPGTSGDVSGDFQTSMEMDDAVDWWEWLGTANATEQAPSR</sequence>
<gene>
    <name evidence="6" type="ORF">QBC35DRAFT_172696</name>
</gene>
<name>A0AAN6WHX2_9PEZI</name>
<feature type="region of interest" description="Disordered" evidence="4">
    <location>
        <begin position="635"/>
        <end position="661"/>
    </location>
</feature>
<dbReference type="GO" id="GO:0005634">
    <property type="term" value="C:nucleus"/>
    <property type="evidence" value="ECO:0007669"/>
    <property type="project" value="UniProtKB-SubCell"/>
</dbReference>
<evidence type="ECO:0000256" key="2">
    <source>
        <dbReference type="ARBA" id="ARBA00022723"/>
    </source>
</evidence>
<dbReference type="CDD" id="cd12148">
    <property type="entry name" value="fungal_TF_MHR"/>
    <property type="match status" value="1"/>
</dbReference>
<dbReference type="GO" id="GO:0003677">
    <property type="term" value="F:DNA binding"/>
    <property type="evidence" value="ECO:0007669"/>
    <property type="project" value="InterPro"/>
</dbReference>
<keyword evidence="7" id="KW-1185">Reference proteome</keyword>
<reference evidence="6" key="1">
    <citation type="journal article" date="2023" name="Mol. Phylogenet. Evol.">
        <title>Genome-scale phylogeny and comparative genomics of the fungal order Sordariales.</title>
        <authorList>
            <person name="Hensen N."/>
            <person name="Bonometti L."/>
            <person name="Westerberg I."/>
            <person name="Brannstrom I.O."/>
            <person name="Guillou S."/>
            <person name="Cros-Aarteil S."/>
            <person name="Calhoun S."/>
            <person name="Haridas S."/>
            <person name="Kuo A."/>
            <person name="Mondo S."/>
            <person name="Pangilinan J."/>
            <person name="Riley R."/>
            <person name="LaButti K."/>
            <person name="Andreopoulos B."/>
            <person name="Lipzen A."/>
            <person name="Chen C."/>
            <person name="Yan M."/>
            <person name="Daum C."/>
            <person name="Ng V."/>
            <person name="Clum A."/>
            <person name="Steindorff A."/>
            <person name="Ohm R.A."/>
            <person name="Martin F."/>
            <person name="Silar P."/>
            <person name="Natvig D.O."/>
            <person name="Lalanne C."/>
            <person name="Gautier V."/>
            <person name="Ament-Velasquez S.L."/>
            <person name="Kruys A."/>
            <person name="Hutchinson M.I."/>
            <person name="Powell A.J."/>
            <person name="Barry K."/>
            <person name="Miller A.N."/>
            <person name="Grigoriev I.V."/>
            <person name="Debuchy R."/>
            <person name="Gladieux P."/>
            <person name="Hiltunen Thoren M."/>
            <person name="Johannesson H."/>
        </authorList>
    </citation>
    <scope>NUCLEOTIDE SEQUENCE</scope>
    <source>
        <strain evidence="6">PSN309</strain>
    </source>
</reference>
<evidence type="ECO:0000313" key="6">
    <source>
        <dbReference type="EMBL" id="KAK4182404.1"/>
    </source>
</evidence>
<keyword evidence="2" id="KW-0479">Metal-binding</keyword>
<protein>
    <submittedName>
        <fullName evidence="6">Fungal-specific transcription factor domain-containing protein</fullName>
    </submittedName>
</protein>
<dbReference type="InterPro" id="IPR007219">
    <property type="entry name" value="XnlR_reg_dom"/>
</dbReference>
<dbReference type="Proteomes" id="UP001302126">
    <property type="component" value="Unassembled WGS sequence"/>
</dbReference>
<evidence type="ECO:0000256" key="3">
    <source>
        <dbReference type="ARBA" id="ARBA00023242"/>
    </source>
</evidence>
<evidence type="ECO:0000256" key="1">
    <source>
        <dbReference type="ARBA" id="ARBA00004123"/>
    </source>
</evidence>
<evidence type="ECO:0000313" key="7">
    <source>
        <dbReference type="Proteomes" id="UP001302126"/>
    </source>
</evidence>